<dbReference type="AlphaFoldDB" id="A0AAD8MHN4"/>
<dbReference type="SUPFAM" id="SSF48484">
    <property type="entry name" value="Lipoxigenase"/>
    <property type="match status" value="1"/>
</dbReference>
<organism evidence="8 9">
    <name type="scientific">Heracleum sosnowskyi</name>
    <dbReference type="NCBI Taxonomy" id="360622"/>
    <lineage>
        <taxon>Eukaryota</taxon>
        <taxon>Viridiplantae</taxon>
        <taxon>Streptophyta</taxon>
        <taxon>Embryophyta</taxon>
        <taxon>Tracheophyta</taxon>
        <taxon>Spermatophyta</taxon>
        <taxon>Magnoliopsida</taxon>
        <taxon>eudicotyledons</taxon>
        <taxon>Gunneridae</taxon>
        <taxon>Pentapetalae</taxon>
        <taxon>asterids</taxon>
        <taxon>campanulids</taxon>
        <taxon>Apiales</taxon>
        <taxon>Apiaceae</taxon>
        <taxon>Apioideae</taxon>
        <taxon>apioid superclade</taxon>
        <taxon>Tordylieae</taxon>
        <taxon>Tordyliinae</taxon>
        <taxon>Heracleum</taxon>
    </lineage>
</organism>
<dbReference type="InterPro" id="IPR013819">
    <property type="entry name" value="LipOase_C"/>
</dbReference>
<feature type="domain" description="Lipoxygenase" evidence="7">
    <location>
        <begin position="105"/>
        <end position="247"/>
    </location>
</feature>
<evidence type="ECO:0000256" key="3">
    <source>
        <dbReference type="ARBA" id="ARBA00022964"/>
    </source>
</evidence>
<comment type="cofactor">
    <cofactor evidence="1 6">
        <name>Fe cation</name>
        <dbReference type="ChEBI" id="CHEBI:24875"/>
    </cofactor>
</comment>
<keyword evidence="2 6" id="KW-0479">Metal-binding</keyword>
<dbReference type="Pfam" id="PF00305">
    <property type="entry name" value="Lipoxygenase"/>
    <property type="match status" value="2"/>
</dbReference>
<evidence type="ECO:0000256" key="2">
    <source>
        <dbReference type="ARBA" id="ARBA00022723"/>
    </source>
</evidence>
<keyword evidence="4 6" id="KW-0560">Oxidoreductase</keyword>
<name>A0AAD8MHN4_9APIA</name>
<dbReference type="PROSITE" id="PS51393">
    <property type="entry name" value="LIPOXYGENASE_3"/>
    <property type="match status" value="2"/>
</dbReference>
<evidence type="ECO:0000256" key="1">
    <source>
        <dbReference type="ARBA" id="ARBA00001962"/>
    </source>
</evidence>
<evidence type="ECO:0000313" key="8">
    <source>
        <dbReference type="EMBL" id="KAK1376395.1"/>
    </source>
</evidence>
<dbReference type="Gene3D" id="3.10.450.60">
    <property type="match status" value="1"/>
</dbReference>
<dbReference type="PANTHER" id="PTHR11771">
    <property type="entry name" value="LIPOXYGENASE"/>
    <property type="match status" value="1"/>
</dbReference>
<proteinExistence type="inferred from homology"/>
<reference evidence="8" key="1">
    <citation type="submission" date="2023-02" db="EMBL/GenBank/DDBJ databases">
        <title>Genome of toxic invasive species Heracleum sosnowskyi carries increased number of genes despite the absence of recent whole-genome duplications.</title>
        <authorList>
            <person name="Schelkunov M."/>
            <person name="Shtratnikova V."/>
            <person name="Makarenko M."/>
            <person name="Klepikova A."/>
            <person name="Omelchenko D."/>
            <person name="Novikova G."/>
            <person name="Obukhova E."/>
            <person name="Bogdanov V."/>
            <person name="Penin A."/>
            <person name="Logacheva M."/>
        </authorList>
    </citation>
    <scope>NUCLEOTIDE SEQUENCE</scope>
    <source>
        <strain evidence="8">Hsosn_3</strain>
        <tissue evidence="8">Leaf</tissue>
    </source>
</reference>
<accession>A0AAD8MHN4</accession>
<gene>
    <name evidence="8" type="ORF">POM88_032588</name>
</gene>
<reference evidence="8" key="2">
    <citation type="submission" date="2023-05" db="EMBL/GenBank/DDBJ databases">
        <authorList>
            <person name="Schelkunov M.I."/>
        </authorList>
    </citation>
    <scope>NUCLEOTIDE SEQUENCE</scope>
    <source>
        <strain evidence="8">Hsosn_3</strain>
        <tissue evidence="8">Leaf</tissue>
    </source>
</reference>
<evidence type="ECO:0000259" key="7">
    <source>
        <dbReference type="PROSITE" id="PS51393"/>
    </source>
</evidence>
<dbReference type="Gene3D" id="1.20.245.10">
    <property type="entry name" value="Lipoxygenase-1, Domain 5"/>
    <property type="match status" value="1"/>
</dbReference>
<dbReference type="PROSITE" id="PS00711">
    <property type="entry name" value="LIPOXYGENASE_1"/>
    <property type="match status" value="1"/>
</dbReference>
<sequence length="247" mass="28114">MSKSCKGLVAELVKCLSESDCVTVENRTFRDCAKEQTPCISSECVDEEFGRQTLAGINPLSIQLVKEWPLKSKLDPAIYGPPESAITTDVVEMVMLGRITVEQIIVIFCCHMFTKGKDQWKEVYLPGWDSTSGWLWKLAKAQFLALDSGYHQLISHWLRTHCLVEPYVIATNQQLSALHPIYRLLKPYLRYTMKINALARQGLINADGIIEPTFSPGKYNMEISSATYRELWRFDHEGLPADLIKRI</sequence>
<dbReference type="InterPro" id="IPR036226">
    <property type="entry name" value="LipOase_C_sf"/>
</dbReference>
<evidence type="ECO:0000256" key="5">
    <source>
        <dbReference type="ARBA" id="ARBA00023004"/>
    </source>
</evidence>
<feature type="domain" description="Lipoxygenase" evidence="7">
    <location>
        <begin position="1"/>
        <end position="103"/>
    </location>
</feature>
<dbReference type="InterPro" id="IPR020833">
    <property type="entry name" value="LipOase_Fe_BS"/>
</dbReference>
<dbReference type="PRINTS" id="PR00087">
    <property type="entry name" value="LIPOXYGENASE"/>
</dbReference>
<dbReference type="Proteomes" id="UP001237642">
    <property type="component" value="Unassembled WGS sequence"/>
</dbReference>
<dbReference type="GO" id="GO:0046872">
    <property type="term" value="F:metal ion binding"/>
    <property type="evidence" value="ECO:0007669"/>
    <property type="project" value="UniProtKB-KW"/>
</dbReference>
<keyword evidence="5 6" id="KW-0408">Iron</keyword>
<dbReference type="EMBL" id="JAUIZM010000007">
    <property type="protein sequence ID" value="KAK1376395.1"/>
    <property type="molecule type" value="Genomic_DNA"/>
</dbReference>
<comment type="caution">
    <text evidence="8">The sequence shown here is derived from an EMBL/GenBank/DDBJ whole genome shotgun (WGS) entry which is preliminary data.</text>
</comment>
<comment type="similarity">
    <text evidence="6">Belongs to the lipoxygenase family.</text>
</comment>
<dbReference type="InterPro" id="IPR000907">
    <property type="entry name" value="LipOase"/>
</dbReference>
<keyword evidence="9" id="KW-1185">Reference proteome</keyword>
<evidence type="ECO:0000256" key="4">
    <source>
        <dbReference type="ARBA" id="ARBA00023002"/>
    </source>
</evidence>
<dbReference type="GO" id="GO:0016702">
    <property type="term" value="F:oxidoreductase activity, acting on single donors with incorporation of molecular oxygen, incorporation of two atoms of oxygen"/>
    <property type="evidence" value="ECO:0007669"/>
    <property type="project" value="InterPro"/>
</dbReference>
<evidence type="ECO:0000256" key="6">
    <source>
        <dbReference type="RuleBase" id="RU003974"/>
    </source>
</evidence>
<dbReference type="GO" id="GO:0034440">
    <property type="term" value="P:lipid oxidation"/>
    <property type="evidence" value="ECO:0007669"/>
    <property type="project" value="InterPro"/>
</dbReference>
<evidence type="ECO:0000313" key="9">
    <source>
        <dbReference type="Proteomes" id="UP001237642"/>
    </source>
</evidence>
<protein>
    <recommendedName>
        <fullName evidence="7">Lipoxygenase domain-containing protein</fullName>
    </recommendedName>
</protein>
<keyword evidence="3 6" id="KW-0223">Dioxygenase</keyword>